<dbReference type="Proteomes" id="UP000026962">
    <property type="component" value="Chromosome 3"/>
</dbReference>
<dbReference type="HOGENOM" id="CLU_2125115_0_0_1"/>
<proteinExistence type="predicted"/>
<sequence length="114" mass="12108">MADIGGHDMGGSGGMSMDTAPAAVHSVVGRRKHYMHMTFCWGKNSEILFTEWPGISDGMWRTAAAAMGTLGVVHAVRVGWCTCSCRSTSGFLSFTAGVCGCEYKKEEIASAAYC</sequence>
<dbReference type="Gramene" id="OPUNC03G21320.1">
    <property type="protein sequence ID" value="OPUNC03G21320.1"/>
    <property type="gene ID" value="OPUNC03G21320"/>
</dbReference>
<evidence type="ECO:0000313" key="1">
    <source>
        <dbReference type="EnsemblPlants" id="OPUNC03G21320.1"/>
    </source>
</evidence>
<accession>A0A0E0KFH2</accession>
<dbReference type="EnsemblPlants" id="OPUNC03G21320.1">
    <property type="protein sequence ID" value="OPUNC03G21320.1"/>
    <property type="gene ID" value="OPUNC03G21320"/>
</dbReference>
<reference evidence="1" key="1">
    <citation type="submission" date="2015-04" db="UniProtKB">
        <authorList>
            <consortium name="EnsemblPlants"/>
        </authorList>
    </citation>
    <scope>IDENTIFICATION</scope>
</reference>
<organism evidence="1">
    <name type="scientific">Oryza punctata</name>
    <name type="common">Red rice</name>
    <dbReference type="NCBI Taxonomy" id="4537"/>
    <lineage>
        <taxon>Eukaryota</taxon>
        <taxon>Viridiplantae</taxon>
        <taxon>Streptophyta</taxon>
        <taxon>Embryophyta</taxon>
        <taxon>Tracheophyta</taxon>
        <taxon>Spermatophyta</taxon>
        <taxon>Magnoliopsida</taxon>
        <taxon>Liliopsida</taxon>
        <taxon>Poales</taxon>
        <taxon>Poaceae</taxon>
        <taxon>BOP clade</taxon>
        <taxon>Oryzoideae</taxon>
        <taxon>Oryzeae</taxon>
        <taxon>Oryzinae</taxon>
        <taxon>Oryza</taxon>
    </lineage>
</organism>
<evidence type="ECO:0000313" key="2">
    <source>
        <dbReference type="Proteomes" id="UP000026962"/>
    </source>
</evidence>
<dbReference type="AlphaFoldDB" id="A0A0E0KFH2"/>
<reference evidence="1" key="2">
    <citation type="submission" date="2018-05" db="EMBL/GenBank/DDBJ databases">
        <title>OpunRS2 (Oryza punctata Reference Sequence Version 2).</title>
        <authorList>
            <person name="Zhang J."/>
            <person name="Kudrna D."/>
            <person name="Lee S."/>
            <person name="Talag J."/>
            <person name="Welchert J."/>
            <person name="Wing R.A."/>
        </authorList>
    </citation>
    <scope>NUCLEOTIDE SEQUENCE [LARGE SCALE GENOMIC DNA]</scope>
</reference>
<protein>
    <submittedName>
        <fullName evidence="1">Uncharacterized protein</fullName>
    </submittedName>
</protein>
<name>A0A0E0KFH2_ORYPU</name>
<keyword evidence="2" id="KW-1185">Reference proteome</keyword>